<dbReference type="EnsemblBacteria" id="BAC88541">
    <property type="protein sequence ID" value="BAC88541"/>
    <property type="gene ID" value="BAC88541"/>
</dbReference>
<gene>
    <name evidence="2" type="ordered locus">glr0600</name>
</gene>
<reference evidence="2 3" key="1">
    <citation type="journal article" date="2003" name="DNA Res.">
        <title>Complete genome structure of Gloeobacter violaceus PCC 7421, a cyanobacterium that lacks thylakoids.</title>
        <authorList>
            <person name="Nakamura Y."/>
            <person name="Kaneko T."/>
            <person name="Sato S."/>
            <person name="Mimuro M."/>
            <person name="Miyashita H."/>
            <person name="Tsuchiya T."/>
            <person name="Sasamoto S."/>
            <person name="Watanabe A."/>
            <person name="Kawashima K."/>
            <person name="Kishida Y."/>
            <person name="Kiyokawa C."/>
            <person name="Kohara M."/>
            <person name="Matsumoto M."/>
            <person name="Matsuno A."/>
            <person name="Nakazaki N."/>
            <person name="Shimpo S."/>
            <person name="Takeuchi C."/>
            <person name="Yamada M."/>
            <person name="Tabata S."/>
        </authorList>
    </citation>
    <scope>NUCLEOTIDE SEQUENCE [LARGE SCALE GENOMIC DNA]</scope>
    <source>
        <strain evidence="3">ATCC 29082 / PCC 7421</strain>
    </source>
</reference>
<evidence type="ECO:0000256" key="1">
    <source>
        <dbReference type="SAM" id="MobiDB-lite"/>
    </source>
</evidence>
<dbReference type="HOGENOM" id="CLU_1967418_0_0_3"/>
<protein>
    <submittedName>
        <fullName evidence="2">Glr0600 protein</fullName>
    </submittedName>
</protein>
<dbReference type="OrthoDB" id="9851758at2"/>
<dbReference type="RefSeq" id="WP_011140603.1">
    <property type="nucleotide sequence ID" value="NC_005125.1"/>
</dbReference>
<accession>Q7NN14</accession>
<dbReference type="Proteomes" id="UP000000557">
    <property type="component" value="Chromosome"/>
</dbReference>
<dbReference type="KEGG" id="gvi:glr0600"/>
<keyword evidence="3" id="KW-1185">Reference proteome</keyword>
<name>Q7NN14_GLOVI</name>
<dbReference type="InParanoid" id="Q7NN14"/>
<dbReference type="AlphaFoldDB" id="Q7NN14"/>
<dbReference type="EMBL" id="BA000045">
    <property type="protein sequence ID" value="BAC88541.1"/>
    <property type="molecule type" value="Genomic_DNA"/>
</dbReference>
<feature type="region of interest" description="Disordered" evidence="1">
    <location>
        <begin position="80"/>
        <end position="127"/>
    </location>
</feature>
<evidence type="ECO:0000313" key="3">
    <source>
        <dbReference type="Proteomes" id="UP000000557"/>
    </source>
</evidence>
<reference evidence="2 3" key="2">
    <citation type="journal article" date="2003" name="DNA Res.">
        <title>Complete genome structure of Gloeobacter violaceus PCC 7421, a cyanobacterium that lacks thylakoids (supplement).</title>
        <authorList>
            <person name="Nakamura Y."/>
            <person name="Kaneko T."/>
            <person name="Sato S."/>
            <person name="Mimuro M."/>
            <person name="Miyashita H."/>
            <person name="Tsuchiya T."/>
            <person name="Sasamoto S."/>
            <person name="Watanabe A."/>
            <person name="Kawashima K."/>
            <person name="Kishida Y."/>
            <person name="Kiyokawa C."/>
            <person name="Kohara M."/>
            <person name="Matsumoto M."/>
            <person name="Matsuno A."/>
            <person name="Nakazaki N."/>
            <person name="Shimpo S."/>
            <person name="Takeuchi C."/>
            <person name="Yamada M."/>
            <person name="Tabata S."/>
        </authorList>
    </citation>
    <scope>NUCLEOTIDE SEQUENCE [LARGE SCALE GENOMIC DNA]</scope>
    <source>
        <strain evidence="3">ATCC 29082 / PCC 7421</strain>
    </source>
</reference>
<proteinExistence type="predicted"/>
<sequence length="127" mass="14602">MKDLLLCERTIGELKLRGYLLQEHHLIAVWGLPQSPERPRRLICHNFEHLNDLWRTWQQMEPEALKAELLGLPEGVLPKPKPKIFKKAGADEQGGGLLKKPFRPRTQDAPSSGPPRLERAPRPRRPL</sequence>
<organism evidence="2 3">
    <name type="scientific">Gloeobacter violaceus (strain ATCC 29082 / PCC 7421)</name>
    <dbReference type="NCBI Taxonomy" id="251221"/>
    <lineage>
        <taxon>Bacteria</taxon>
        <taxon>Bacillati</taxon>
        <taxon>Cyanobacteriota</taxon>
        <taxon>Cyanophyceae</taxon>
        <taxon>Gloeobacterales</taxon>
        <taxon>Gloeobacteraceae</taxon>
        <taxon>Gloeobacter</taxon>
    </lineage>
</organism>
<evidence type="ECO:0000313" key="2">
    <source>
        <dbReference type="EMBL" id="BAC88541.1"/>
    </source>
</evidence>